<dbReference type="Proteomes" id="UP000308549">
    <property type="component" value="Unassembled WGS sequence"/>
</dbReference>
<proteinExistence type="predicted"/>
<dbReference type="AlphaFoldDB" id="A0A4U0UDR4"/>
<keyword evidence="2" id="KW-1185">Reference proteome</keyword>
<protein>
    <submittedName>
        <fullName evidence="1">Uncharacterized protein</fullName>
    </submittedName>
</protein>
<reference evidence="1 2" key="1">
    <citation type="submission" date="2017-03" db="EMBL/GenBank/DDBJ databases">
        <title>Genomes of endolithic fungi from Antarctica.</title>
        <authorList>
            <person name="Coleine C."/>
            <person name="Masonjones S."/>
            <person name="Stajich J.E."/>
        </authorList>
    </citation>
    <scope>NUCLEOTIDE SEQUENCE [LARGE SCALE GENOMIC DNA]</scope>
    <source>
        <strain evidence="1 2">CCFEE 6315</strain>
    </source>
</reference>
<evidence type="ECO:0000313" key="1">
    <source>
        <dbReference type="EMBL" id="TKA33661.1"/>
    </source>
</evidence>
<dbReference type="EMBL" id="NAJL01000002">
    <property type="protein sequence ID" value="TKA33661.1"/>
    <property type="molecule type" value="Genomic_DNA"/>
</dbReference>
<sequence length="110" mass="12523">MMLGSRPHPLLALNADVLEQHQPTHFREFIAFSTTISTLKKSSITPKACETVARAPWTPVEVIHKRQQVKALHLYNKPSFHRQKYAADPSKFGNILLKDAKFLQISWSSV</sequence>
<name>A0A4U0UDR4_9PEZI</name>
<accession>A0A4U0UDR4</accession>
<evidence type="ECO:0000313" key="2">
    <source>
        <dbReference type="Proteomes" id="UP000308549"/>
    </source>
</evidence>
<organism evidence="1 2">
    <name type="scientific">Salinomyces thailandicus</name>
    <dbReference type="NCBI Taxonomy" id="706561"/>
    <lineage>
        <taxon>Eukaryota</taxon>
        <taxon>Fungi</taxon>
        <taxon>Dikarya</taxon>
        <taxon>Ascomycota</taxon>
        <taxon>Pezizomycotina</taxon>
        <taxon>Dothideomycetes</taxon>
        <taxon>Dothideomycetidae</taxon>
        <taxon>Mycosphaerellales</taxon>
        <taxon>Teratosphaeriaceae</taxon>
        <taxon>Salinomyces</taxon>
    </lineage>
</organism>
<gene>
    <name evidence="1" type="ORF">B0A50_00497</name>
</gene>
<comment type="caution">
    <text evidence="1">The sequence shown here is derived from an EMBL/GenBank/DDBJ whole genome shotgun (WGS) entry which is preliminary data.</text>
</comment>